<keyword evidence="3" id="KW-0805">Transcription regulation</keyword>
<dbReference type="Gene3D" id="1.10.10.10">
    <property type="entry name" value="Winged helix-like DNA-binding domain superfamily/Winged helix DNA-binding domain"/>
    <property type="match status" value="1"/>
</dbReference>
<dbReference type="GO" id="GO:0003700">
    <property type="term" value="F:DNA-binding transcription factor activity"/>
    <property type="evidence" value="ECO:0007669"/>
    <property type="project" value="InterPro"/>
</dbReference>
<dbReference type="InterPro" id="IPR036390">
    <property type="entry name" value="WH_DNA-bd_sf"/>
</dbReference>
<comment type="similarity">
    <text evidence="2 7">Belongs to the HSF family.</text>
</comment>
<comment type="subcellular location">
    <subcellularLocation>
        <location evidence="1">Nucleus</location>
    </subcellularLocation>
</comment>
<dbReference type="SMART" id="SM00415">
    <property type="entry name" value="HSF"/>
    <property type="match status" value="1"/>
</dbReference>
<evidence type="ECO:0000313" key="10">
    <source>
        <dbReference type="Proteomes" id="UP000613066"/>
    </source>
</evidence>
<keyword evidence="10" id="KW-1185">Reference proteome</keyword>
<dbReference type="FunFam" id="1.10.10.10:FF:000349">
    <property type="entry name" value="Heat shock transcription factor, Y-linked"/>
    <property type="match status" value="1"/>
</dbReference>
<feature type="domain" description="HSF-type DNA-binding" evidence="8">
    <location>
        <begin position="3"/>
        <end position="117"/>
    </location>
</feature>
<evidence type="ECO:0000256" key="5">
    <source>
        <dbReference type="ARBA" id="ARBA00023163"/>
    </source>
</evidence>
<evidence type="ECO:0000256" key="2">
    <source>
        <dbReference type="ARBA" id="ARBA00006403"/>
    </source>
</evidence>
<evidence type="ECO:0000256" key="7">
    <source>
        <dbReference type="RuleBase" id="RU004020"/>
    </source>
</evidence>
<gene>
    <name evidence="9" type="primary">Hsfy1_7</name>
    <name evidence="9" type="ORF">PENPIL_R10852</name>
</gene>
<organism evidence="9 10">
    <name type="scientific">Penelope pileata</name>
    <dbReference type="NCBI Taxonomy" id="1118817"/>
    <lineage>
        <taxon>Eukaryota</taxon>
        <taxon>Metazoa</taxon>
        <taxon>Chordata</taxon>
        <taxon>Craniata</taxon>
        <taxon>Vertebrata</taxon>
        <taxon>Euteleostomi</taxon>
        <taxon>Archelosauria</taxon>
        <taxon>Archosauria</taxon>
        <taxon>Dinosauria</taxon>
        <taxon>Saurischia</taxon>
        <taxon>Theropoda</taxon>
        <taxon>Coelurosauria</taxon>
        <taxon>Aves</taxon>
        <taxon>Neognathae</taxon>
        <taxon>Galloanserae</taxon>
        <taxon>Galliformes</taxon>
        <taxon>Cracidae</taxon>
        <taxon>Penelope</taxon>
    </lineage>
</organism>
<feature type="non-terminal residue" evidence="9">
    <location>
        <position position="117"/>
    </location>
</feature>
<name>A0A851PBG3_9GALL</name>
<dbReference type="GO" id="GO:0005634">
    <property type="term" value="C:nucleus"/>
    <property type="evidence" value="ECO:0007669"/>
    <property type="project" value="UniProtKB-SubCell"/>
</dbReference>
<proteinExistence type="inferred from homology"/>
<dbReference type="AlphaFoldDB" id="A0A851PBG3"/>
<reference evidence="9" key="1">
    <citation type="submission" date="2019-09" db="EMBL/GenBank/DDBJ databases">
        <title>Bird 10,000 Genomes (B10K) Project - Family phase.</title>
        <authorList>
            <person name="Zhang G."/>
        </authorList>
    </citation>
    <scope>NUCLEOTIDE SEQUENCE</scope>
    <source>
        <strain evidence="9">B10K-DU-001-08</strain>
        <tissue evidence="9">Muscle</tissue>
    </source>
</reference>
<dbReference type="SUPFAM" id="SSF46785">
    <property type="entry name" value="Winged helix' DNA-binding domain"/>
    <property type="match status" value="1"/>
</dbReference>
<accession>A0A851PBG3</accession>
<keyword evidence="5" id="KW-0804">Transcription</keyword>
<dbReference type="Pfam" id="PF00447">
    <property type="entry name" value="HSF_DNA-bind"/>
    <property type="match status" value="1"/>
</dbReference>
<dbReference type="InterPro" id="IPR000232">
    <property type="entry name" value="HSF_DNA-bd"/>
</dbReference>
<comment type="caution">
    <text evidence="9">The sequence shown here is derived from an EMBL/GenBank/DDBJ whole genome shotgun (WGS) entry which is preliminary data.</text>
</comment>
<evidence type="ECO:0000256" key="3">
    <source>
        <dbReference type="ARBA" id="ARBA00023015"/>
    </source>
</evidence>
<dbReference type="GO" id="GO:0043565">
    <property type="term" value="F:sequence-specific DNA binding"/>
    <property type="evidence" value="ECO:0007669"/>
    <property type="project" value="InterPro"/>
</dbReference>
<dbReference type="EMBL" id="WBMW01004965">
    <property type="protein sequence ID" value="NXC48412.1"/>
    <property type="molecule type" value="Genomic_DNA"/>
</dbReference>
<dbReference type="InterPro" id="IPR036388">
    <property type="entry name" value="WH-like_DNA-bd_sf"/>
</dbReference>
<keyword evidence="6" id="KW-0539">Nucleus</keyword>
<evidence type="ECO:0000256" key="6">
    <source>
        <dbReference type="ARBA" id="ARBA00023242"/>
    </source>
</evidence>
<evidence type="ECO:0000313" key="9">
    <source>
        <dbReference type="EMBL" id="NXC48412.1"/>
    </source>
</evidence>
<dbReference type="Proteomes" id="UP000613066">
    <property type="component" value="Unassembled WGS sequence"/>
</dbReference>
<dbReference type="PANTHER" id="PTHR10015:SF336">
    <property type="entry name" value="HEAT SHOCK TRANSCRIPTION FACTOR, Y-LINKED"/>
    <property type="match status" value="1"/>
</dbReference>
<keyword evidence="4" id="KW-0238">DNA-binding</keyword>
<feature type="non-terminal residue" evidence="9">
    <location>
        <position position="1"/>
    </location>
</feature>
<evidence type="ECO:0000256" key="4">
    <source>
        <dbReference type="ARBA" id="ARBA00023125"/>
    </source>
</evidence>
<dbReference type="PANTHER" id="PTHR10015">
    <property type="entry name" value="HEAT SHOCK TRANSCRIPTION FACTOR"/>
    <property type="match status" value="1"/>
</dbReference>
<evidence type="ECO:0000259" key="8">
    <source>
        <dbReference type="SMART" id="SM00415"/>
    </source>
</evidence>
<sequence>LSFPKKLWLLAESDEFKTIWWDDGGRCIVIDEELFKVEVLGREGPRKVFQTESMKTFLRQLNQYGFTKLQGHLERSSSLPEFSAEEEAFAANRKLLVYFNLLFKRDYPQLLHHCKRR</sequence>
<dbReference type="OrthoDB" id="6418155at2759"/>
<protein>
    <submittedName>
        <fullName evidence="9">HSFY1 protein</fullName>
    </submittedName>
</protein>
<evidence type="ECO:0000256" key="1">
    <source>
        <dbReference type="ARBA" id="ARBA00004123"/>
    </source>
</evidence>